<accession>A0ABR2D632</accession>
<dbReference type="Pfam" id="PF03947">
    <property type="entry name" value="Ribosomal_L2_C"/>
    <property type="match status" value="1"/>
</dbReference>
<dbReference type="Proteomes" id="UP001472677">
    <property type="component" value="Unassembled WGS sequence"/>
</dbReference>
<dbReference type="SMART" id="SM01382">
    <property type="entry name" value="Ribosomal_L2_C"/>
    <property type="match status" value="1"/>
</dbReference>
<dbReference type="EMBL" id="JBBPBM010000035">
    <property type="protein sequence ID" value="KAK8530786.1"/>
    <property type="molecule type" value="Genomic_DNA"/>
</dbReference>
<protein>
    <recommendedName>
        <fullName evidence="6">C2H2-type domain-containing protein</fullName>
    </recommendedName>
</protein>
<feature type="region of interest" description="Disordered" evidence="5">
    <location>
        <begin position="226"/>
        <end position="261"/>
    </location>
</feature>
<keyword evidence="4" id="KW-0862">Zinc</keyword>
<keyword evidence="3" id="KW-0687">Ribonucleoprotein</keyword>
<dbReference type="Gene3D" id="3.30.160.60">
    <property type="entry name" value="Classic Zinc Finger"/>
    <property type="match status" value="1"/>
</dbReference>
<dbReference type="Gene3D" id="2.30.30.30">
    <property type="match status" value="1"/>
</dbReference>
<keyword evidence="4" id="KW-0863">Zinc-finger</keyword>
<organism evidence="7 8">
    <name type="scientific">Hibiscus sabdariffa</name>
    <name type="common">roselle</name>
    <dbReference type="NCBI Taxonomy" id="183260"/>
    <lineage>
        <taxon>Eukaryota</taxon>
        <taxon>Viridiplantae</taxon>
        <taxon>Streptophyta</taxon>
        <taxon>Embryophyta</taxon>
        <taxon>Tracheophyta</taxon>
        <taxon>Spermatophyta</taxon>
        <taxon>Magnoliopsida</taxon>
        <taxon>eudicotyledons</taxon>
        <taxon>Gunneridae</taxon>
        <taxon>Pentapetalae</taxon>
        <taxon>rosids</taxon>
        <taxon>malvids</taxon>
        <taxon>Malvales</taxon>
        <taxon>Malvaceae</taxon>
        <taxon>Malvoideae</taxon>
        <taxon>Hibiscus</taxon>
    </lineage>
</organism>
<dbReference type="PROSITE" id="PS50157">
    <property type="entry name" value="ZINC_FINGER_C2H2_2"/>
    <property type="match status" value="2"/>
</dbReference>
<name>A0ABR2D632_9ROSI</name>
<feature type="region of interest" description="Disordered" evidence="5">
    <location>
        <begin position="156"/>
        <end position="190"/>
    </location>
</feature>
<keyword evidence="4" id="KW-0479">Metal-binding</keyword>
<feature type="domain" description="C2H2-type" evidence="6">
    <location>
        <begin position="273"/>
        <end position="302"/>
    </location>
</feature>
<dbReference type="Pfam" id="PF13912">
    <property type="entry name" value="zf-C2H2_6"/>
    <property type="match status" value="3"/>
</dbReference>
<dbReference type="InterPro" id="IPR008991">
    <property type="entry name" value="Translation_prot_SH3-like_sf"/>
</dbReference>
<dbReference type="InterPro" id="IPR014722">
    <property type="entry name" value="Rib_uL2_dom2"/>
</dbReference>
<feature type="domain" description="C2H2-type" evidence="6">
    <location>
        <begin position="327"/>
        <end position="354"/>
    </location>
</feature>
<comment type="caution">
    <text evidence="7">The sequence shown here is derived from an EMBL/GenBank/DDBJ whole genome shotgun (WGS) entry which is preliminary data.</text>
</comment>
<reference evidence="7 8" key="1">
    <citation type="journal article" date="2024" name="G3 (Bethesda)">
        <title>Genome assembly of Hibiscus sabdariffa L. provides insights into metabolisms of medicinal natural products.</title>
        <authorList>
            <person name="Kim T."/>
        </authorList>
    </citation>
    <scope>NUCLEOTIDE SEQUENCE [LARGE SCALE GENOMIC DNA]</scope>
    <source>
        <strain evidence="7">TK-2024</strain>
        <tissue evidence="7">Old leaves</tissue>
    </source>
</reference>
<sequence length="407" mass="44700">MPLGTAIHNIEITLGRGGQLARAAGAIAKLIAKKGKSATLKLSFGEVRLISKNCSATVGQVGNVGVNQKSLGRAGSKCWLGLYNITQSFKFPHSTRPLLYKLNSALSFSSSAISISMEKTPRICAICSRSFANGKAMGGHMRSHFLKLKLAIPFSSSSSSSSSNPPPSSLTKRQLPAHPDSPVNPAARRSKRLRKLALNSSSHSLTSSLSAEEAAMCLLMLSRDHHQQKQKAQTEEQVGDDESLEDDDGNGGGEDMDDEFCSNIGVKGHPKYYKCETCNKSFRSHQALGGHRASLNHRNNQIIEEEGEEDEEEDYGDDQQIHQQRIFECPFCDKVFQSGQALGGHKKVHFAYLPVVHQEKSSLQSQSFDLSLPASRDDDEVKLVENSRLWIHEQTVCEIPSMDAYKW</sequence>
<comment type="similarity">
    <text evidence="1">Belongs to the universal ribosomal protein uL2 family.</text>
</comment>
<dbReference type="SUPFAM" id="SSF50104">
    <property type="entry name" value="Translation proteins SH3-like domain"/>
    <property type="match status" value="1"/>
</dbReference>
<evidence type="ECO:0000256" key="5">
    <source>
        <dbReference type="SAM" id="MobiDB-lite"/>
    </source>
</evidence>
<dbReference type="InterPro" id="IPR044303">
    <property type="entry name" value="ZAT1/4/9"/>
</dbReference>
<dbReference type="InterPro" id="IPR013087">
    <property type="entry name" value="Znf_C2H2_type"/>
</dbReference>
<evidence type="ECO:0000256" key="1">
    <source>
        <dbReference type="ARBA" id="ARBA00005636"/>
    </source>
</evidence>
<dbReference type="PANTHER" id="PTHR46326:SF10">
    <property type="entry name" value="C2H2 AND C2HC ZINC FINGER PROTEIN"/>
    <property type="match status" value="1"/>
</dbReference>
<evidence type="ECO:0000313" key="8">
    <source>
        <dbReference type="Proteomes" id="UP001472677"/>
    </source>
</evidence>
<dbReference type="SMART" id="SM00355">
    <property type="entry name" value="ZnF_C2H2"/>
    <property type="match status" value="3"/>
</dbReference>
<evidence type="ECO:0000259" key="6">
    <source>
        <dbReference type="PROSITE" id="PS50157"/>
    </source>
</evidence>
<proteinExistence type="inferred from homology"/>
<evidence type="ECO:0000256" key="4">
    <source>
        <dbReference type="PROSITE-ProRule" id="PRU00042"/>
    </source>
</evidence>
<evidence type="ECO:0000313" key="7">
    <source>
        <dbReference type="EMBL" id="KAK8530786.1"/>
    </source>
</evidence>
<dbReference type="SUPFAM" id="SSF57667">
    <property type="entry name" value="beta-beta-alpha zinc fingers"/>
    <property type="match status" value="1"/>
</dbReference>
<dbReference type="InterPro" id="IPR036236">
    <property type="entry name" value="Znf_C2H2_sf"/>
</dbReference>
<feature type="compositionally biased region" description="Acidic residues" evidence="5">
    <location>
        <begin position="237"/>
        <end position="260"/>
    </location>
</feature>
<dbReference type="InterPro" id="IPR022669">
    <property type="entry name" value="Ribosomal_uL2_C"/>
</dbReference>
<dbReference type="PROSITE" id="PS00028">
    <property type="entry name" value="ZINC_FINGER_C2H2_1"/>
    <property type="match status" value="3"/>
</dbReference>
<dbReference type="PANTHER" id="PTHR46326">
    <property type="entry name" value="ZINC FINGER PROTEIN ZAT1-RELATED"/>
    <property type="match status" value="1"/>
</dbReference>
<keyword evidence="2" id="KW-0689">Ribosomal protein</keyword>
<evidence type="ECO:0000256" key="2">
    <source>
        <dbReference type="ARBA" id="ARBA00022980"/>
    </source>
</evidence>
<gene>
    <name evidence="7" type="ORF">V6N12_013287</name>
</gene>
<evidence type="ECO:0000256" key="3">
    <source>
        <dbReference type="ARBA" id="ARBA00023274"/>
    </source>
</evidence>
<keyword evidence="8" id="KW-1185">Reference proteome</keyword>